<reference evidence="2 3" key="1">
    <citation type="submission" date="2024-09" db="EMBL/GenBank/DDBJ databases">
        <authorList>
            <person name="Sun Q."/>
            <person name="Mori K."/>
        </authorList>
    </citation>
    <scope>NUCLEOTIDE SEQUENCE [LARGE SCALE GENOMIC DNA]</scope>
    <source>
        <strain evidence="2 3">JCM 11411</strain>
    </source>
</reference>
<dbReference type="RefSeq" id="WP_054781610.1">
    <property type="nucleotide sequence ID" value="NZ_JBHMAS010000071.1"/>
</dbReference>
<evidence type="ECO:0000313" key="3">
    <source>
        <dbReference type="Proteomes" id="UP001589587"/>
    </source>
</evidence>
<dbReference type="Proteomes" id="UP001589587">
    <property type="component" value="Unassembled WGS sequence"/>
</dbReference>
<keyword evidence="3" id="KW-1185">Reference proteome</keyword>
<dbReference type="EMBL" id="JBHMAS010000071">
    <property type="protein sequence ID" value="MFB9783520.1"/>
    <property type="molecule type" value="Genomic_DNA"/>
</dbReference>
<name>A0ABV5XM12_9NOCA</name>
<gene>
    <name evidence="2" type="ORF">ACFFQ6_27845</name>
</gene>
<feature type="compositionally biased region" description="Polar residues" evidence="1">
    <location>
        <begin position="12"/>
        <end position="23"/>
    </location>
</feature>
<sequence length="365" mass="40841">MIQDVFGGPTSDPATVQASVEQLSDTERPSKMRELTKSFILDPTKRIELDDLIRSETQRVLTELKSAERFPLQPAAGQADRDADLLIAELSTDYWRLIEPLCWSLQVAARYADTVEQLTPWTRALVALHTYAVEPVGGRAVLIKLRYVPLLACVVTAAAAAVGDDRWDNFRRLLIDCTVKLRQGDNRVESIAEAVDFYAPFTEAGKSAPSALAYTAGSEKYTLESALTALRAKNIQYRLQPVADWLCEMLRPMFTDQFADSDAYENAFDRAEVMLGLVTEDSISMLVERNPELSWLRGTHWFGRSTWRHKHSNSSPVNEFAQQLDTAGADYGPLRAGLFGGQQERAEAAMTSYAEQFAKVSRGYW</sequence>
<feature type="region of interest" description="Disordered" evidence="1">
    <location>
        <begin position="1"/>
        <end position="27"/>
    </location>
</feature>
<evidence type="ECO:0000313" key="2">
    <source>
        <dbReference type="EMBL" id="MFB9783520.1"/>
    </source>
</evidence>
<proteinExistence type="predicted"/>
<evidence type="ECO:0000256" key="1">
    <source>
        <dbReference type="SAM" id="MobiDB-lite"/>
    </source>
</evidence>
<protein>
    <submittedName>
        <fullName evidence="2">Uncharacterized protein</fullName>
    </submittedName>
</protein>
<comment type="caution">
    <text evidence="2">The sequence shown here is derived from an EMBL/GenBank/DDBJ whole genome shotgun (WGS) entry which is preliminary data.</text>
</comment>
<accession>A0ABV5XM12</accession>
<organism evidence="2 3">
    <name type="scientific">Rhodococcus baikonurensis</name>
    <dbReference type="NCBI Taxonomy" id="172041"/>
    <lineage>
        <taxon>Bacteria</taxon>
        <taxon>Bacillati</taxon>
        <taxon>Actinomycetota</taxon>
        <taxon>Actinomycetes</taxon>
        <taxon>Mycobacteriales</taxon>
        <taxon>Nocardiaceae</taxon>
        <taxon>Rhodococcus</taxon>
        <taxon>Rhodococcus erythropolis group</taxon>
    </lineage>
</organism>